<name>A0A6G8MXS9_9VIRU</name>
<gene>
    <name evidence="1" type="primary">ck327</name>
</gene>
<sequence length="66" mass="7692">MRFNLVKQRIHNRILLCKEGLNLECVLQLFLNKRECVVEKIAGLQQGDKLVKLYSRLSKLLPSILN</sequence>
<evidence type="ECO:0000313" key="1">
    <source>
        <dbReference type="EMBL" id="QIN54452.1"/>
    </source>
</evidence>
<dbReference type="EMBL" id="MN873693">
    <property type="protein sequence ID" value="QIN54452.1"/>
    <property type="molecule type" value="Genomic_DNA"/>
</dbReference>
<proteinExistence type="predicted"/>
<keyword evidence="2" id="KW-1185">Reference proteome</keyword>
<organism evidence="1 2">
    <name type="scientific">Cedratvirus kamchatka</name>
    <dbReference type="NCBI Taxonomy" id="2716914"/>
    <lineage>
        <taxon>Viruses</taxon>
        <taxon>Pithoviruses</taxon>
        <taxon>Orthocedratvirinae</taxon>
        <taxon>Alphacedratvirus</taxon>
        <taxon>Alphacedratvirus rossiense</taxon>
    </lineage>
</organism>
<protein>
    <submittedName>
        <fullName evidence="1">Uncharacterized protein</fullName>
    </submittedName>
</protein>
<evidence type="ECO:0000313" key="2">
    <source>
        <dbReference type="Proteomes" id="UP001224087"/>
    </source>
</evidence>
<reference evidence="1" key="1">
    <citation type="submission" date="2019-12" db="EMBL/GenBank/DDBJ databases">
        <title>The DNA Methylation Landscape of Giant Viruses.</title>
        <authorList>
            <person name="Jeudy S."/>
            <person name="Rigou S."/>
            <person name="Alempic J.-M."/>
            <person name="Claverie J.-M."/>
            <person name="Abergel C."/>
            <person name="Legendre M."/>
        </authorList>
    </citation>
    <scope>NUCLEOTIDE SEQUENCE</scope>
    <source>
        <strain evidence="1">P4</strain>
    </source>
</reference>
<accession>A0A6G8MXS9</accession>
<dbReference type="Proteomes" id="UP001224087">
    <property type="component" value="Segment"/>
</dbReference>